<dbReference type="PANTHER" id="PTHR11647">
    <property type="entry name" value="HYDRANTOINASE/DIHYDROPYRIMIDINASE FAMILY MEMBER"/>
    <property type="match status" value="1"/>
</dbReference>
<feature type="chain" id="PRO_5046389072" evidence="1">
    <location>
        <begin position="29"/>
        <end position="546"/>
    </location>
</feature>
<dbReference type="RefSeq" id="WP_264137072.1">
    <property type="nucleotide sequence ID" value="NZ_JAOYOD010000001.1"/>
</dbReference>
<dbReference type="InterPro" id="IPR032466">
    <property type="entry name" value="Metal_Hydrolase"/>
</dbReference>
<dbReference type="EMBL" id="JAOYOD010000001">
    <property type="protein sequence ID" value="MCV9386287.1"/>
    <property type="molecule type" value="Genomic_DNA"/>
</dbReference>
<evidence type="ECO:0000313" key="4">
    <source>
        <dbReference type="Proteomes" id="UP001300692"/>
    </source>
</evidence>
<dbReference type="NCBIfam" id="NF006560">
    <property type="entry name" value="PRK09061.1"/>
    <property type="match status" value="1"/>
</dbReference>
<organism evidence="3 4">
    <name type="scientific">Reichenbachiella ulvae</name>
    <dbReference type="NCBI Taxonomy" id="2980104"/>
    <lineage>
        <taxon>Bacteria</taxon>
        <taxon>Pseudomonadati</taxon>
        <taxon>Bacteroidota</taxon>
        <taxon>Cytophagia</taxon>
        <taxon>Cytophagales</taxon>
        <taxon>Reichenbachiellaceae</taxon>
        <taxon>Reichenbachiella</taxon>
    </lineage>
</organism>
<proteinExistence type="predicted"/>
<feature type="signal peptide" evidence="1">
    <location>
        <begin position="1"/>
        <end position="28"/>
    </location>
</feature>
<dbReference type="InterPro" id="IPR050378">
    <property type="entry name" value="Metallo-dep_Hydrolases_sf"/>
</dbReference>
<dbReference type="Gene3D" id="2.30.40.10">
    <property type="entry name" value="Urease, subunit C, domain 1"/>
    <property type="match status" value="2"/>
</dbReference>
<evidence type="ECO:0000259" key="2">
    <source>
        <dbReference type="Pfam" id="PF07969"/>
    </source>
</evidence>
<comment type="caution">
    <text evidence="3">The sequence shown here is derived from an EMBL/GenBank/DDBJ whole genome shotgun (WGS) entry which is preliminary data.</text>
</comment>
<dbReference type="PANTHER" id="PTHR11647:SF1">
    <property type="entry name" value="COLLAPSIN RESPONSE MEDIATOR PROTEIN"/>
    <property type="match status" value="1"/>
</dbReference>
<protein>
    <submittedName>
        <fullName evidence="3">Amidohydrolase family protein</fullName>
    </submittedName>
</protein>
<dbReference type="Pfam" id="PF07969">
    <property type="entry name" value="Amidohydro_3"/>
    <property type="match status" value="1"/>
</dbReference>
<dbReference type="Proteomes" id="UP001300692">
    <property type="component" value="Unassembled WGS sequence"/>
</dbReference>
<dbReference type="SUPFAM" id="SSF51338">
    <property type="entry name" value="Composite domain of metallo-dependent hydrolases"/>
    <property type="match status" value="1"/>
</dbReference>
<evidence type="ECO:0000313" key="3">
    <source>
        <dbReference type="EMBL" id="MCV9386287.1"/>
    </source>
</evidence>
<dbReference type="InterPro" id="IPR011059">
    <property type="entry name" value="Metal-dep_hydrolase_composite"/>
</dbReference>
<feature type="domain" description="Amidohydrolase 3" evidence="2">
    <location>
        <begin position="93"/>
        <end position="151"/>
    </location>
</feature>
<name>A0ABT3CRP6_9BACT</name>
<keyword evidence="4" id="KW-1185">Reference proteome</keyword>
<evidence type="ECO:0000256" key="1">
    <source>
        <dbReference type="SAM" id="SignalP"/>
    </source>
</evidence>
<dbReference type="SUPFAM" id="SSF51556">
    <property type="entry name" value="Metallo-dependent hydrolases"/>
    <property type="match status" value="1"/>
</dbReference>
<sequence length="546" mass="59592">MKTHKRRQITKGMTFLSILCLMCLIVFTRCEDKPANTTEESSVPAASTDTEFDIVILNGRVMDPETNFDGLRNVGVLDGKIALITEESISGKETIDATGQVVAPGFIDFHNHIANTPFGQRIALRDGVTTPLEMEAGGYPIDMWYKQLEGRSQTNYGATVSTAGIREKVAHPDYNTNSGSFVMDITNADTESNPDLQFATLLATPEQLEEMRQMFIEGVEQGGLGIGGLPGYMTNGTKSEETIMWQQVAGKYGLAVYIHGRFSSQMPPTSGILGTQEFLASLGIYGGGLYVHHVHQQTLDLTPAVLDLIEDAQNKGMKVLAEIYPYYQGQTIVSADYLKPETYVRNMGRDYGDLLEISNMNPLTKERYEEMVNTTPQAQVIFGGISEKGMLSALADPRTVVGSDAPPLVIPETGKSAMDFDVPFESVSGHPRAAGTHAKVLKLVREKELMPLMLAISKMTLMQANWLEENGAKVMSQKGRLQVGKDADITIFNPETVTDNSTFKQGALPSTGIPYVVVNGTVVVKDSKVLEGVYPGKAIKNDLVKQ</sequence>
<dbReference type="InterPro" id="IPR013108">
    <property type="entry name" value="Amidohydro_3"/>
</dbReference>
<reference evidence="3 4" key="1">
    <citation type="submission" date="2022-10" db="EMBL/GenBank/DDBJ databases">
        <title>Comparative genomics and taxonomic characterization of three novel marine species of genus Reichenbachiella exhibiting antioxidant and polysaccharide degradation activities.</title>
        <authorList>
            <person name="Muhammad N."/>
            <person name="Lee Y.-J."/>
            <person name="Ko J."/>
            <person name="Kim S.-G."/>
        </authorList>
    </citation>
    <scope>NUCLEOTIDE SEQUENCE [LARGE SCALE GENOMIC DNA]</scope>
    <source>
        <strain evidence="3 4">ABR2-5</strain>
    </source>
</reference>
<accession>A0ABT3CRP6</accession>
<gene>
    <name evidence="3" type="ORF">N7U62_06400</name>
</gene>
<dbReference type="Gene3D" id="3.20.20.140">
    <property type="entry name" value="Metal-dependent hydrolases"/>
    <property type="match status" value="1"/>
</dbReference>
<keyword evidence="1" id="KW-0732">Signal</keyword>